<comment type="similarity">
    <text evidence="4">Belongs to the protein kinase superfamily.</text>
</comment>
<dbReference type="KEGG" id="tut:107366128"/>
<dbReference type="Proteomes" id="UP000015104">
    <property type="component" value="Unassembled WGS sequence"/>
</dbReference>
<dbReference type="SUPFAM" id="SSF56112">
    <property type="entry name" value="Protein kinase-like (PK-like)"/>
    <property type="match status" value="1"/>
</dbReference>
<keyword evidence="1 3" id="KW-0547">Nucleotide-binding</keyword>
<dbReference type="OMA" id="GIMGHPW"/>
<dbReference type="Gene3D" id="1.10.510.10">
    <property type="entry name" value="Transferase(Phosphotransferase) domain 1"/>
    <property type="match status" value="1"/>
</dbReference>
<accession>T1KPE8</accession>
<dbReference type="PROSITE" id="PS50011">
    <property type="entry name" value="PROTEIN_KINASE_DOM"/>
    <property type="match status" value="1"/>
</dbReference>
<evidence type="ECO:0000256" key="4">
    <source>
        <dbReference type="RuleBase" id="RU000304"/>
    </source>
</evidence>
<dbReference type="GO" id="GO:0005524">
    <property type="term" value="F:ATP binding"/>
    <property type="evidence" value="ECO:0007669"/>
    <property type="project" value="UniProtKB-UniRule"/>
</dbReference>
<dbReference type="InterPro" id="IPR008271">
    <property type="entry name" value="Ser/Thr_kinase_AS"/>
</dbReference>
<dbReference type="PROSITE" id="PS00108">
    <property type="entry name" value="PROTEIN_KINASE_ST"/>
    <property type="match status" value="1"/>
</dbReference>
<evidence type="ECO:0000313" key="8">
    <source>
        <dbReference type="Proteomes" id="UP000015104"/>
    </source>
</evidence>
<dbReference type="SMART" id="SM00220">
    <property type="entry name" value="S_TKc"/>
    <property type="match status" value="1"/>
</dbReference>
<keyword evidence="8" id="KW-1185">Reference proteome</keyword>
<gene>
    <name evidence="7" type="primary">107366128</name>
</gene>
<reference evidence="7" key="2">
    <citation type="submission" date="2015-06" db="UniProtKB">
        <authorList>
            <consortium name="EnsemblMetazoa"/>
        </authorList>
    </citation>
    <scope>IDENTIFICATION</scope>
</reference>
<dbReference type="Pfam" id="PF00069">
    <property type="entry name" value="Pkinase"/>
    <property type="match status" value="1"/>
</dbReference>
<keyword evidence="4" id="KW-0418">Kinase</keyword>
<dbReference type="STRING" id="32264.T1KPE8"/>
<dbReference type="GO" id="GO:0010506">
    <property type="term" value="P:regulation of autophagy"/>
    <property type="evidence" value="ECO:0007669"/>
    <property type="project" value="InterPro"/>
</dbReference>
<keyword evidence="4" id="KW-0723">Serine/threonine-protein kinase</keyword>
<evidence type="ECO:0000256" key="5">
    <source>
        <dbReference type="SAM" id="MobiDB-lite"/>
    </source>
</evidence>
<dbReference type="EnsemblMetazoa" id="tetur17g00170.1">
    <property type="protein sequence ID" value="tetur17g00170.1"/>
    <property type="gene ID" value="tetur17g00170"/>
</dbReference>
<dbReference type="HOGENOM" id="CLU_000288_63_0_1"/>
<feature type="region of interest" description="Disordered" evidence="5">
    <location>
        <begin position="313"/>
        <end position="338"/>
    </location>
</feature>
<dbReference type="InterPro" id="IPR011009">
    <property type="entry name" value="Kinase-like_dom_sf"/>
</dbReference>
<keyword evidence="4" id="KW-0808">Transferase</keyword>
<dbReference type="PROSITE" id="PS00107">
    <property type="entry name" value="PROTEIN_KINASE_ATP"/>
    <property type="match status" value="1"/>
</dbReference>
<organism evidence="7 8">
    <name type="scientific">Tetranychus urticae</name>
    <name type="common">Two-spotted spider mite</name>
    <dbReference type="NCBI Taxonomy" id="32264"/>
    <lineage>
        <taxon>Eukaryota</taxon>
        <taxon>Metazoa</taxon>
        <taxon>Ecdysozoa</taxon>
        <taxon>Arthropoda</taxon>
        <taxon>Chelicerata</taxon>
        <taxon>Arachnida</taxon>
        <taxon>Acari</taxon>
        <taxon>Acariformes</taxon>
        <taxon>Trombidiformes</taxon>
        <taxon>Prostigmata</taxon>
        <taxon>Eleutherengona</taxon>
        <taxon>Raphignathae</taxon>
        <taxon>Tetranychoidea</taxon>
        <taxon>Tetranychidae</taxon>
        <taxon>Tetranychus</taxon>
    </lineage>
</organism>
<evidence type="ECO:0000256" key="3">
    <source>
        <dbReference type="PROSITE-ProRule" id="PRU10141"/>
    </source>
</evidence>
<feature type="compositionally biased region" description="Polar residues" evidence="5">
    <location>
        <begin position="315"/>
        <end position="326"/>
    </location>
</feature>
<evidence type="ECO:0000256" key="1">
    <source>
        <dbReference type="ARBA" id="ARBA00022741"/>
    </source>
</evidence>
<dbReference type="InterPro" id="IPR045269">
    <property type="entry name" value="Atg1-like"/>
</dbReference>
<dbReference type="GO" id="GO:0004674">
    <property type="term" value="F:protein serine/threonine kinase activity"/>
    <property type="evidence" value="ECO:0007669"/>
    <property type="project" value="UniProtKB-KW"/>
</dbReference>
<feature type="binding site" evidence="3">
    <location>
        <position position="67"/>
    </location>
    <ligand>
        <name>ATP</name>
        <dbReference type="ChEBI" id="CHEBI:30616"/>
    </ligand>
</feature>
<dbReference type="InterPro" id="IPR017441">
    <property type="entry name" value="Protein_kinase_ATP_BS"/>
</dbReference>
<dbReference type="EMBL" id="CAEY01000318">
    <property type="status" value="NOT_ANNOTATED_CDS"/>
    <property type="molecule type" value="Genomic_DNA"/>
</dbReference>
<evidence type="ECO:0000256" key="2">
    <source>
        <dbReference type="ARBA" id="ARBA00022840"/>
    </source>
</evidence>
<evidence type="ECO:0000313" key="7">
    <source>
        <dbReference type="EnsemblMetazoa" id="tetur17g00170.1"/>
    </source>
</evidence>
<proteinExistence type="inferred from homology"/>
<dbReference type="InterPro" id="IPR000719">
    <property type="entry name" value="Prot_kinase_dom"/>
</dbReference>
<feature type="domain" description="Protein kinase" evidence="6">
    <location>
        <begin position="38"/>
        <end position="302"/>
    </location>
</feature>
<keyword evidence="2 3" id="KW-0067">ATP-binding</keyword>
<dbReference type="FunFam" id="1.10.510.10:FF:000571">
    <property type="entry name" value="Maternal embryonic leucine zipper kinase"/>
    <property type="match status" value="1"/>
</dbReference>
<dbReference type="PANTHER" id="PTHR24348">
    <property type="entry name" value="SERINE/THREONINE-PROTEIN KINASE UNC-51-RELATED"/>
    <property type="match status" value="1"/>
</dbReference>
<dbReference type="eggNOG" id="KOG0583">
    <property type="taxonomic scope" value="Eukaryota"/>
</dbReference>
<sequence>MKETDDKDSSKIPINLQTDIYQTKDGEKPDSIIARRGYRLKDKIGAGAFATVFKTIRLTDDFVVACKVIEVKRKRKERLTDLKNELFVLEKVEHPNIVKLFEHFVIDDKVYIFMEFAASGTLSEYVRKKGPVKEKRARRWFREIASAMHHLHRLNISHRDLKLGNILLDNEKKAKVTDFGLSRISYRPTKGVLYCTSCCGTEPYMAPEILKKRSDGTRLYDPMIADIWALGVCLYAMVNKAYPFNPEDKELMISNQLHRKWKFVRRQKNKLSNEVKDLVRHMLEPNPRKRITMLGIMGHPWLKHDEHADAVAFDSSKQTSPNTVSTIRLPGESTKSRK</sequence>
<dbReference type="GO" id="GO:0005737">
    <property type="term" value="C:cytoplasm"/>
    <property type="evidence" value="ECO:0007669"/>
    <property type="project" value="TreeGrafter"/>
</dbReference>
<evidence type="ECO:0000259" key="6">
    <source>
        <dbReference type="PROSITE" id="PS50011"/>
    </source>
</evidence>
<reference evidence="8" key="1">
    <citation type="submission" date="2011-08" db="EMBL/GenBank/DDBJ databases">
        <authorList>
            <person name="Rombauts S."/>
        </authorList>
    </citation>
    <scope>NUCLEOTIDE SEQUENCE</scope>
    <source>
        <strain evidence="8">London</strain>
    </source>
</reference>
<dbReference type="GO" id="GO:0006914">
    <property type="term" value="P:autophagy"/>
    <property type="evidence" value="ECO:0007669"/>
    <property type="project" value="UniProtKB-ARBA"/>
</dbReference>
<protein>
    <recommendedName>
        <fullName evidence="6">Protein kinase domain-containing protein</fullName>
    </recommendedName>
</protein>
<dbReference type="PANTHER" id="PTHR24348:SF68">
    <property type="entry name" value="SERINE_THREONINE-PROTEIN KINASE ATG1C"/>
    <property type="match status" value="1"/>
</dbReference>
<dbReference type="OrthoDB" id="6496349at2759"/>
<dbReference type="AlphaFoldDB" id="T1KPE8"/>
<name>T1KPE8_TETUR</name>